<evidence type="ECO:0000313" key="1">
    <source>
        <dbReference type="EMBL" id="KAK3064950.1"/>
    </source>
</evidence>
<name>A0ACC3DBQ6_9PEZI</name>
<reference evidence="1" key="1">
    <citation type="submission" date="2024-09" db="EMBL/GenBank/DDBJ databases">
        <title>Black Yeasts Isolated from many extreme environments.</title>
        <authorList>
            <person name="Coleine C."/>
            <person name="Stajich J.E."/>
            <person name="Selbmann L."/>
        </authorList>
    </citation>
    <scope>NUCLEOTIDE SEQUENCE</scope>
    <source>
        <strain evidence="1">CCFEE 5737</strain>
    </source>
</reference>
<proteinExistence type="predicted"/>
<accession>A0ACC3DBQ6</accession>
<dbReference type="Proteomes" id="UP001186974">
    <property type="component" value="Unassembled WGS sequence"/>
</dbReference>
<protein>
    <submittedName>
        <fullName evidence="1">Uncharacterized protein</fullName>
    </submittedName>
</protein>
<evidence type="ECO:0000313" key="2">
    <source>
        <dbReference type="Proteomes" id="UP001186974"/>
    </source>
</evidence>
<sequence>MANDKKNEGPLLHQVMDIVAPGDTPAQRMQQIQAATMMQRTADPGAPNPVVTPTNIEALTKTIAGHTRSQPNAGTTPSSTGGISSTTSNPTATSGGGAQPPSSSVPIVYTPETQVHLGKANQNMQDQRKQASKHPFIAGPLAD</sequence>
<keyword evidence="2" id="KW-1185">Reference proteome</keyword>
<comment type="caution">
    <text evidence="1">The sequence shown here is derived from an EMBL/GenBank/DDBJ whole genome shotgun (WGS) entry which is preliminary data.</text>
</comment>
<dbReference type="EMBL" id="JAWDJW010006390">
    <property type="protein sequence ID" value="KAK3064950.1"/>
    <property type="molecule type" value="Genomic_DNA"/>
</dbReference>
<gene>
    <name evidence="1" type="ORF">LTS18_001366</name>
</gene>
<organism evidence="1 2">
    <name type="scientific">Coniosporium uncinatum</name>
    <dbReference type="NCBI Taxonomy" id="93489"/>
    <lineage>
        <taxon>Eukaryota</taxon>
        <taxon>Fungi</taxon>
        <taxon>Dikarya</taxon>
        <taxon>Ascomycota</taxon>
        <taxon>Pezizomycotina</taxon>
        <taxon>Dothideomycetes</taxon>
        <taxon>Dothideomycetes incertae sedis</taxon>
        <taxon>Coniosporium</taxon>
    </lineage>
</organism>